<dbReference type="EMBL" id="JBGNUJ010000002">
    <property type="protein sequence ID" value="KAL3964779.1"/>
    <property type="molecule type" value="Genomic_DNA"/>
</dbReference>
<protein>
    <submittedName>
        <fullName evidence="1">Uncharacterized protein</fullName>
    </submittedName>
</protein>
<name>A0ACC4E9D8_PURLI</name>
<accession>A0ACC4E9D8</accession>
<reference evidence="1" key="1">
    <citation type="submission" date="2024-12" db="EMBL/GenBank/DDBJ databases">
        <title>Comparative genomics and development of molecular markers within Purpureocillium lilacinum and among Purpureocillium species.</title>
        <authorList>
            <person name="Yeh Z.-Y."/>
            <person name="Ni N.-T."/>
            <person name="Lo P.-H."/>
            <person name="Mushyakhwo K."/>
            <person name="Lin C.-F."/>
            <person name="Nai Y.-S."/>
        </authorList>
    </citation>
    <scope>NUCLEOTIDE SEQUENCE</scope>
    <source>
        <strain evidence="1">NCHU-NPUST-175</strain>
    </source>
</reference>
<keyword evidence="2" id="KW-1185">Reference proteome</keyword>
<evidence type="ECO:0000313" key="1">
    <source>
        <dbReference type="EMBL" id="KAL3964779.1"/>
    </source>
</evidence>
<sequence>MMAPGLHQFEQDYVQSAWPPDMPHEEIFAAQMDYGPPQDDWLQDEANILLLARETPGLLDHSIDPTLGGA</sequence>
<gene>
    <name evidence="1" type="ORF">ACCO45_001783</name>
</gene>
<proteinExistence type="predicted"/>
<evidence type="ECO:0000313" key="2">
    <source>
        <dbReference type="Proteomes" id="UP001638806"/>
    </source>
</evidence>
<organism evidence="1 2">
    <name type="scientific">Purpureocillium lilacinum</name>
    <name type="common">Paecilomyces lilacinus</name>
    <dbReference type="NCBI Taxonomy" id="33203"/>
    <lineage>
        <taxon>Eukaryota</taxon>
        <taxon>Fungi</taxon>
        <taxon>Dikarya</taxon>
        <taxon>Ascomycota</taxon>
        <taxon>Pezizomycotina</taxon>
        <taxon>Sordariomycetes</taxon>
        <taxon>Hypocreomycetidae</taxon>
        <taxon>Hypocreales</taxon>
        <taxon>Ophiocordycipitaceae</taxon>
        <taxon>Purpureocillium</taxon>
    </lineage>
</organism>
<dbReference type="Proteomes" id="UP001638806">
    <property type="component" value="Unassembled WGS sequence"/>
</dbReference>
<comment type="caution">
    <text evidence="1">The sequence shown here is derived from an EMBL/GenBank/DDBJ whole genome shotgun (WGS) entry which is preliminary data.</text>
</comment>